<protein>
    <recommendedName>
        <fullName evidence="3">PTBP1-like RNA recognition motif 2 domain-containing protein</fullName>
    </recommendedName>
</protein>
<evidence type="ECO:0000256" key="2">
    <source>
        <dbReference type="ARBA" id="ARBA00022884"/>
    </source>
</evidence>
<reference evidence="4" key="1">
    <citation type="journal article" date="2009" name="Rice">
        <title>De Novo Next Generation Sequencing of Plant Genomes.</title>
        <authorList>
            <person name="Rounsley S."/>
            <person name="Marri P.R."/>
            <person name="Yu Y."/>
            <person name="He R."/>
            <person name="Sisneros N."/>
            <person name="Goicoechea J.L."/>
            <person name="Lee S.J."/>
            <person name="Angelova A."/>
            <person name="Kudrna D."/>
            <person name="Luo M."/>
            <person name="Affourtit J."/>
            <person name="Desany B."/>
            <person name="Knight J."/>
            <person name="Niazi F."/>
            <person name="Egholm M."/>
            <person name="Wing R.A."/>
        </authorList>
    </citation>
    <scope>NUCLEOTIDE SEQUENCE [LARGE SCALE GENOMIC DNA]</scope>
    <source>
        <strain evidence="4">cv. IRGC 105608</strain>
    </source>
</reference>
<keyword evidence="1" id="KW-0677">Repeat</keyword>
<dbReference type="GO" id="GO:0003723">
    <property type="term" value="F:RNA binding"/>
    <property type="evidence" value="ECO:0007669"/>
    <property type="project" value="UniProtKB-KW"/>
</dbReference>
<reference evidence="4" key="2">
    <citation type="submission" date="2015-03" db="UniProtKB">
        <authorList>
            <consortium name="EnsemblPlants"/>
        </authorList>
    </citation>
    <scope>IDENTIFICATION</scope>
</reference>
<organism evidence="4">
    <name type="scientific">Oryza barthii</name>
    <dbReference type="NCBI Taxonomy" id="65489"/>
    <lineage>
        <taxon>Eukaryota</taxon>
        <taxon>Viridiplantae</taxon>
        <taxon>Streptophyta</taxon>
        <taxon>Embryophyta</taxon>
        <taxon>Tracheophyta</taxon>
        <taxon>Spermatophyta</taxon>
        <taxon>Magnoliopsida</taxon>
        <taxon>Liliopsida</taxon>
        <taxon>Poales</taxon>
        <taxon>Poaceae</taxon>
        <taxon>BOP clade</taxon>
        <taxon>Oryzoideae</taxon>
        <taxon>Oryzeae</taxon>
        <taxon>Oryzinae</taxon>
        <taxon>Oryza</taxon>
    </lineage>
</organism>
<dbReference type="PaxDb" id="65489-OBART12G11140.1"/>
<feature type="domain" description="PTBP1-like RNA recognition motif 2" evidence="3">
    <location>
        <begin position="83"/>
        <end position="139"/>
    </location>
</feature>
<sequence>MASGHDNLVLEPLTMASNVKRVLHVTVFYAYGAEKIYMHQMETSAEASIQFQSREDAKYARKTFHGRNIYNGCCRMDIHLEGLLHQVFYAYGAEKIYMHQMETSAEASIQFQSREDAKYARKTFHGRNIYNGCCRMDIHLELLSPAATSSNSASTAPFS</sequence>
<dbReference type="SUPFAM" id="SSF54928">
    <property type="entry name" value="RNA-binding domain, RBD"/>
    <property type="match status" value="1"/>
</dbReference>
<accession>A0A0D3HU69</accession>
<evidence type="ECO:0000256" key="1">
    <source>
        <dbReference type="ARBA" id="ARBA00022737"/>
    </source>
</evidence>
<keyword evidence="2" id="KW-0694">RNA-binding</keyword>
<dbReference type="AlphaFoldDB" id="A0A0D3HU69"/>
<proteinExistence type="predicted"/>
<dbReference type="STRING" id="65489.A0A0D3HU69"/>
<evidence type="ECO:0000313" key="4">
    <source>
        <dbReference type="EnsemblPlants" id="OBART12G11140.1"/>
    </source>
</evidence>
<evidence type="ECO:0000313" key="5">
    <source>
        <dbReference type="Proteomes" id="UP000026960"/>
    </source>
</evidence>
<dbReference type="PANTHER" id="PTHR15592">
    <property type="entry name" value="MATRIN 3/NUCLEAR PROTEIN 220-RELATED"/>
    <property type="match status" value="1"/>
</dbReference>
<dbReference type="Gramene" id="OBART12G11140.1">
    <property type="protein sequence ID" value="OBART12G11140.1"/>
    <property type="gene ID" value="OBART12G11140"/>
</dbReference>
<dbReference type="EnsemblPlants" id="OBART12G11140.1">
    <property type="protein sequence ID" value="OBART12G11140.1"/>
    <property type="gene ID" value="OBART12G11140"/>
</dbReference>
<name>A0A0D3HU69_9ORYZ</name>
<evidence type="ECO:0000259" key="3">
    <source>
        <dbReference type="Pfam" id="PF11835"/>
    </source>
</evidence>
<dbReference type="CDD" id="cd12422">
    <property type="entry name" value="RRM2_PTBP1_hnRNPL_like"/>
    <property type="match status" value="1"/>
</dbReference>
<dbReference type="InterPro" id="IPR012677">
    <property type="entry name" value="Nucleotide-bd_a/b_plait_sf"/>
</dbReference>
<dbReference type="Proteomes" id="UP000026960">
    <property type="component" value="Chromosome 12"/>
</dbReference>
<dbReference type="InterPro" id="IPR035979">
    <property type="entry name" value="RBD_domain_sf"/>
</dbReference>
<dbReference type="HOGENOM" id="CLU_087431_2_0_1"/>
<dbReference type="InterPro" id="IPR021790">
    <property type="entry name" value="PTBP1-like_RRM2"/>
</dbReference>
<dbReference type="Pfam" id="PF11835">
    <property type="entry name" value="RRM_8"/>
    <property type="match status" value="2"/>
</dbReference>
<feature type="domain" description="PTBP1-like RNA recognition motif 2" evidence="3">
    <location>
        <begin position="20"/>
        <end position="79"/>
    </location>
</feature>
<dbReference type="Gene3D" id="3.30.70.330">
    <property type="match status" value="2"/>
</dbReference>
<keyword evidence="5" id="KW-1185">Reference proteome</keyword>
<dbReference type="eggNOG" id="KOG1190">
    <property type="taxonomic scope" value="Eukaryota"/>
</dbReference>